<dbReference type="Pfam" id="PF00342">
    <property type="entry name" value="PGI"/>
    <property type="match status" value="1"/>
</dbReference>
<name>A0A4Q0XG08_9FLAO</name>
<evidence type="ECO:0000256" key="2">
    <source>
        <dbReference type="ARBA" id="ARBA00006604"/>
    </source>
</evidence>
<comment type="similarity">
    <text evidence="2 7 8">Belongs to the GPI family.</text>
</comment>
<dbReference type="HAMAP" id="MF_00473">
    <property type="entry name" value="G6P_isomerase"/>
    <property type="match status" value="1"/>
</dbReference>
<dbReference type="InterPro" id="IPR018189">
    <property type="entry name" value="Phosphoglucose_isomerase_CS"/>
</dbReference>
<sequence length="550" mass="62287">MFPNINPTKTAAWKALSAHQKEMSDVQMKDLFKQDPKRFEKMSVYFGDLLFDYSKNIITEKTLDKLLQLANDCKLKEAREALFAGEKINETEDRAVMHPALRSFSDQPIKIDGEDIMPEIRETREKMKAFCKKIHSGEWKGYSGKKIKTIVNIGIGGSDLGPVMVTEALKPYWIKDIKAHFVSNVDGTQIVETLKDLNPEETLFTIASKTFTTQETMTNAHTARDWFLKSAKDEKLVAKHFVALSTNEEGVKDFGIAPENMFVFWDWVGGRYSLWSSIGLSIALTIGYDNFEKLLKGAESTDNHFRTTDFKENIPVIMALIGVWYTNFFGSETEAILPYDQYMHRFPAYFQQGNMESNGKHTDRNGNDVTYSTGPVVWGEPGTNGQHAFYQLIHQGTHLIPCDFIAPAISHNPIGKHHPILVSNFFAQTEALMNGKSADQVAAELKEDSMDEGQKKKLIPFKVFKGNKPTNSFLLKEITPFSLGALIALYEHKIFVQGVIWNIFSFDQWGVELGKQLAKKVLPELENDKKIESHDGSTNGLINAFKKWRA</sequence>
<comment type="pathway">
    <text evidence="7">Carbohydrate biosynthesis; gluconeogenesis.</text>
</comment>
<keyword evidence="5 7" id="KW-0413">Isomerase</keyword>
<comment type="function">
    <text evidence="7">Catalyzes the reversible isomerization of glucose-6-phosphate to fructose-6-phosphate.</text>
</comment>
<dbReference type="EMBL" id="SDDZ01000006">
    <property type="protein sequence ID" value="RXJ49643.1"/>
    <property type="molecule type" value="Genomic_DNA"/>
</dbReference>
<dbReference type="GO" id="GO:0006096">
    <property type="term" value="P:glycolytic process"/>
    <property type="evidence" value="ECO:0007669"/>
    <property type="project" value="UniProtKB-UniRule"/>
</dbReference>
<feature type="active site" description="Proton donor" evidence="7">
    <location>
        <position position="356"/>
    </location>
</feature>
<organism evidence="9 10">
    <name type="scientific">Gelidibacter gilvus</name>
    <dbReference type="NCBI Taxonomy" id="59602"/>
    <lineage>
        <taxon>Bacteria</taxon>
        <taxon>Pseudomonadati</taxon>
        <taxon>Bacteroidota</taxon>
        <taxon>Flavobacteriia</taxon>
        <taxon>Flavobacteriales</taxon>
        <taxon>Flavobacteriaceae</taxon>
        <taxon>Gelidibacter</taxon>
    </lineage>
</organism>
<evidence type="ECO:0000256" key="1">
    <source>
        <dbReference type="ARBA" id="ARBA00004926"/>
    </source>
</evidence>
<dbReference type="Gene3D" id="1.10.1390.10">
    <property type="match status" value="1"/>
</dbReference>
<dbReference type="PROSITE" id="PS00174">
    <property type="entry name" value="P_GLUCOSE_ISOMERASE_2"/>
    <property type="match status" value="1"/>
</dbReference>
<evidence type="ECO:0000313" key="9">
    <source>
        <dbReference type="EMBL" id="RXJ49643.1"/>
    </source>
</evidence>
<protein>
    <recommendedName>
        <fullName evidence="7">Glucose-6-phosphate isomerase</fullName>
        <shortName evidence="7">GPI</shortName>
        <ecNumber evidence="7">5.3.1.9</ecNumber>
    </recommendedName>
    <alternativeName>
        <fullName evidence="7">Phosphoglucose isomerase</fullName>
        <shortName evidence="7">PGI</shortName>
    </alternativeName>
    <alternativeName>
        <fullName evidence="7">Phosphohexose isomerase</fullName>
        <shortName evidence="7">PHI</shortName>
    </alternativeName>
</protein>
<keyword evidence="7" id="KW-0963">Cytoplasm</keyword>
<feature type="active site" evidence="7">
    <location>
        <position position="387"/>
    </location>
</feature>
<dbReference type="RefSeq" id="WP_129017653.1">
    <property type="nucleotide sequence ID" value="NZ_SDDZ01000006.1"/>
</dbReference>
<dbReference type="GO" id="GO:0006094">
    <property type="term" value="P:gluconeogenesis"/>
    <property type="evidence" value="ECO:0007669"/>
    <property type="project" value="UniProtKB-UniRule"/>
</dbReference>
<keyword evidence="4 7" id="KW-0324">Glycolysis</keyword>
<dbReference type="PANTHER" id="PTHR11469:SF1">
    <property type="entry name" value="GLUCOSE-6-PHOSPHATE ISOMERASE"/>
    <property type="match status" value="1"/>
</dbReference>
<dbReference type="GO" id="GO:0005829">
    <property type="term" value="C:cytosol"/>
    <property type="evidence" value="ECO:0007669"/>
    <property type="project" value="TreeGrafter"/>
</dbReference>
<dbReference type="InterPro" id="IPR001672">
    <property type="entry name" value="G6P_Isomerase"/>
</dbReference>
<proteinExistence type="inferred from homology"/>
<dbReference type="PROSITE" id="PS51463">
    <property type="entry name" value="P_GLUCOSE_ISOMERASE_3"/>
    <property type="match status" value="1"/>
</dbReference>
<evidence type="ECO:0000313" key="10">
    <source>
        <dbReference type="Proteomes" id="UP000289792"/>
    </source>
</evidence>
<dbReference type="CDD" id="cd05015">
    <property type="entry name" value="SIS_PGI_1"/>
    <property type="match status" value="1"/>
</dbReference>
<dbReference type="PANTHER" id="PTHR11469">
    <property type="entry name" value="GLUCOSE-6-PHOSPHATE ISOMERASE"/>
    <property type="match status" value="1"/>
</dbReference>
<dbReference type="OrthoDB" id="140919at2"/>
<keyword evidence="3 7" id="KW-0312">Gluconeogenesis</keyword>
<dbReference type="EC" id="5.3.1.9" evidence="7"/>
<evidence type="ECO:0000256" key="5">
    <source>
        <dbReference type="ARBA" id="ARBA00023235"/>
    </source>
</evidence>
<dbReference type="InterPro" id="IPR046348">
    <property type="entry name" value="SIS_dom_sf"/>
</dbReference>
<comment type="pathway">
    <text evidence="1 7 8">Carbohydrate degradation; glycolysis; D-glyceraldehyde 3-phosphate and glycerone phosphate from D-glucose: step 2/4.</text>
</comment>
<dbReference type="GO" id="GO:0048029">
    <property type="term" value="F:monosaccharide binding"/>
    <property type="evidence" value="ECO:0007669"/>
    <property type="project" value="TreeGrafter"/>
</dbReference>
<evidence type="ECO:0000256" key="6">
    <source>
        <dbReference type="ARBA" id="ARBA00029321"/>
    </source>
</evidence>
<dbReference type="GO" id="GO:0051156">
    <property type="term" value="P:glucose 6-phosphate metabolic process"/>
    <property type="evidence" value="ECO:0007669"/>
    <property type="project" value="TreeGrafter"/>
</dbReference>
<comment type="subcellular location">
    <subcellularLocation>
        <location evidence="7">Cytoplasm</location>
    </subcellularLocation>
</comment>
<dbReference type="GO" id="GO:0004347">
    <property type="term" value="F:glucose-6-phosphate isomerase activity"/>
    <property type="evidence" value="ECO:0007669"/>
    <property type="project" value="UniProtKB-UniRule"/>
</dbReference>
<dbReference type="CDD" id="cd05016">
    <property type="entry name" value="SIS_PGI_2"/>
    <property type="match status" value="1"/>
</dbReference>
<dbReference type="GO" id="GO:0097367">
    <property type="term" value="F:carbohydrate derivative binding"/>
    <property type="evidence" value="ECO:0007669"/>
    <property type="project" value="InterPro"/>
</dbReference>
<reference evidence="9 10" key="1">
    <citation type="submission" date="2019-01" db="EMBL/GenBank/DDBJ databases">
        <title>Genome sequence of the Antarctic species Gelidibacter gilvus ACAM 158(T).</title>
        <authorList>
            <person name="Bowman J.P."/>
        </authorList>
    </citation>
    <scope>NUCLEOTIDE SEQUENCE [LARGE SCALE GENOMIC DNA]</scope>
    <source>
        <strain evidence="9 10">IC158</strain>
    </source>
</reference>
<feature type="active site" evidence="7">
    <location>
        <position position="515"/>
    </location>
</feature>
<dbReference type="UniPathway" id="UPA00138"/>
<comment type="catalytic activity">
    <reaction evidence="6 7 8">
        <text>alpha-D-glucose 6-phosphate = beta-D-fructose 6-phosphate</text>
        <dbReference type="Rhea" id="RHEA:11816"/>
        <dbReference type="ChEBI" id="CHEBI:57634"/>
        <dbReference type="ChEBI" id="CHEBI:58225"/>
        <dbReference type="EC" id="5.3.1.9"/>
    </reaction>
</comment>
<dbReference type="PROSITE" id="PS00765">
    <property type="entry name" value="P_GLUCOSE_ISOMERASE_1"/>
    <property type="match status" value="1"/>
</dbReference>
<dbReference type="InterPro" id="IPR023096">
    <property type="entry name" value="G6P_Isomerase_C"/>
</dbReference>
<dbReference type="UniPathway" id="UPA00109">
    <property type="reaction ID" value="UER00181"/>
</dbReference>
<dbReference type="InterPro" id="IPR035482">
    <property type="entry name" value="SIS_PGI_2"/>
</dbReference>
<dbReference type="FunFam" id="3.40.50.10490:FF:000004">
    <property type="entry name" value="Glucose-6-phosphate isomerase"/>
    <property type="match status" value="1"/>
</dbReference>
<dbReference type="NCBIfam" id="NF001211">
    <property type="entry name" value="PRK00179.1"/>
    <property type="match status" value="1"/>
</dbReference>
<dbReference type="FunFam" id="1.10.1390.10:FF:000001">
    <property type="entry name" value="Glucose-6-phosphate isomerase"/>
    <property type="match status" value="1"/>
</dbReference>
<dbReference type="SUPFAM" id="SSF53697">
    <property type="entry name" value="SIS domain"/>
    <property type="match status" value="1"/>
</dbReference>
<dbReference type="PRINTS" id="PR00662">
    <property type="entry name" value="G6PISOMERASE"/>
</dbReference>
<keyword evidence="10" id="KW-1185">Reference proteome</keyword>
<dbReference type="Gene3D" id="3.40.50.10490">
    <property type="entry name" value="Glucose-6-phosphate isomerase like protein, domain 1"/>
    <property type="match status" value="2"/>
</dbReference>
<dbReference type="AlphaFoldDB" id="A0A4Q0XG08"/>
<dbReference type="Proteomes" id="UP000289792">
    <property type="component" value="Unassembled WGS sequence"/>
</dbReference>
<comment type="caution">
    <text evidence="9">The sequence shown here is derived from an EMBL/GenBank/DDBJ whole genome shotgun (WGS) entry which is preliminary data.</text>
</comment>
<accession>A0A4Q0XG08</accession>
<evidence type="ECO:0000256" key="4">
    <source>
        <dbReference type="ARBA" id="ARBA00023152"/>
    </source>
</evidence>
<gene>
    <name evidence="7" type="primary">pgi</name>
    <name evidence="9" type="ORF">ESZ48_11600</name>
</gene>
<evidence type="ECO:0000256" key="8">
    <source>
        <dbReference type="RuleBase" id="RU000612"/>
    </source>
</evidence>
<dbReference type="InterPro" id="IPR035476">
    <property type="entry name" value="SIS_PGI_1"/>
</dbReference>
<evidence type="ECO:0000256" key="7">
    <source>
        <dbReference type="HAMAP-Rule" id="MF_00473"/>
    </source>
</evidence>
<evidence type="ECO:0000256" key="3">
    <source>
        <dbReference type="ARBA" id="ARBA00022432"/>
    </source>
</evidence>